<dbReference type="InterPro" id="IPR011583">
    <property type="entry name" value="Chitinase_II/V-like_cat"/>
</dbReference>
<dbReference type="GO" id="GO:0006032">
    <property type="term" value="P:chitin catabolic process"/>
    <property type="evidence" value="ECO:0007669"/>
    <property type="project" value="UniProtKB-KW"/>
</dbReference>
<dbReference type="SMART" id="SM00495">
    <property type="entry name" value="ChtBD3"/>
    <property type="match status" value="1"/>
</dbReference>
<keyword evidence="9" id="KW-1185">Reference proteome</keyword>
<reference evidence="8 9" key="1">
    <citation type="submission" date="2020-08" db="EMBL/GenBank/DDBJ databases">
        <title>Genomic Encyclopedia of Type Strains, Phase IV (KMG-IV): sequencing the most valuable type-strain genomes for metagenomic binning, comparative biology and taxonomic classification.</title>
        <authorList>
            <person name="Goeker M."/>
        </authorList>
    </citation>
    <scope>NUCLEOTIDE SEQUENCE [LARGE SCALE GENOMIC DNA]</scope>
    <source>
        <strain evidence="8 9">YIM 65646</strain>
    </source>
</reference>
<dbReference type="EC" id="3.2.1.14" evidence="8"/>
<evidence type="ECO:0000256" key="5">
    <source>
        <dbReference type="RuleBase" id="RU000489"/>
    </source>
</evidence>
<dbReference type="GO" id="GO:0005975">
    <property type="term" value="P:carbohydrate metabolic process"/>
    <property type="evidence" value="ECO:0007669"/>
    <property type="project" value="InterPro"/>
</dbReference>
<dbReference type="GO" id="GO:0030246">
    <property type="term" value="F:carbohydrate binding"/>
    <property type="evidence" value="ECO:0007669"/>
    <property type="project" value="InterPro"/>
</dbReference>
<evidence type="ECO:0000256" key="2">
    <source>
        <dbReference type="ARBA" id="ARBA00023024"/>
    </source>
</evidence>
<sequence>MSTRPKIRTLPLITGVVVAALAVAMGIFIPTIAQSAEDHAACRPDGVFLQTGVNVPYCDVYDADGREKMGGPDRRVIGYFASWRNGSNNQPTYLVPNIPWGKVTHLNYAFAHIDGANKISVGADGPNNPHTGMTWPGVPGAEMDPTLSYKGHFNLLTKYKKANPNVKTLISVGGWAESGGYFDDNGTRVNNGGFYTLADDQAKINTFADSVVTFIRKYGFDGVDIDYEYATSAPHAGNPLDFTFAEPRRARLMAGYVNLMRTLREKLNAASAADGQYYMSTAAVSASGWILRGSESYQVTQYLDYANLMTYDLHGSWNKFVGPNAALYDDGTDAEMQHWSMYSTYGQGYLNTDWAYHYFRGSMPAGRINIGVPFYTRGWQNVTGGTNGLWGSSSLADQTKCPPGTGSDVGSTVPCGDGAIGIDNLWHDDDTTGREVPSGANPMWHAKNLEDGITPDYLDDYGLDPVNDPADRVTGDYVRNYSSTLVAPWLWNNTKKVFLSTEDEQSINAKADFIAAKGLGGVMFWELSGDYRYNSTKGQWEMGDTLVSALYNKLNNAGPYGNLKANGPMPTEQLNVNVTLSGYAVGDANYPINPEMKITNNSTTTIPGGATLEFDYATTAPCDMSQQSGWTLTNGPCGHTGGNNNGGLKGDFQHAKMTIPSWQNIAPGASAAVKIVYRLPISSPSNYKLTFGGKSYRLSVDHPRGTGTGPNPTDPTGSPTTSPTVSPTTSPTTSPTAGPCANPAWLATKVYNGGNLVSHKGHNWRAKWWTQGEEPGTTGQWGVWADLGAC</sequence>
<dbReference type="Gene3D" id="3.10.50.10">
    <property type="match status" value="1"/>
</dbReference>
<dbReference type="GO" id="GO:0008843">
    <property type="term" value="F:endochitinase activity"/>
    <property type="evidence" value="ECO:0007669"/>
    <property type="project" value="UniProtKB-EC"/>
</dbReference>
<dbReference type="Proteomes" id="UP000548476">
    <property type="component" value="Unassembled WGS sequence"/>
</dbReference>
<dbReference type="PROSITE" id="PS01095">
    <property type="entry name" value="GH18_1"/>
    <property type="match status" value="1"/>
</dbReference>
<evidence type="ECO:0000313" key="9">
    <source>
        <dbReference type="Proteomes" id="UP000548476"/>
    </source>
</evidence>
<dbReference type="Pfam" id="PF06483">
    <property type="entry name" value="ChiC"/>
    <property type="match status" value="1"/>
</dbReference>
<dbReference type="EMBL" id="JACHGT010000025">
    <property type="protein sequence ID" value="MBB6039770.1"/>
    <property type="molecule type" value="Genomic_DNA"/>
</dbReference>
<dbReference type="FunFam" id="2.10.10.20:FF:000001">
    <property type="entry name" value="Secreted chitinase"/>
    <property type="match status" value="1"/>
</dbReference>
<keyword evidence="4 5" id="KW-0326">Glycosidase</keyword>
<dbReference type="SUPFAM" id="SSF51055">
    <property type="entry name" value="Carbohydrate binding domain"/>
    <property type="match status" value="1"/>
</dbReference>
<evidence type="ECO:0000256" key="1">
    <source>
        <dbReference type="ARBA" id="ARBA00022801"/>
    </source>
</evidence>
<dbReference type="PANTHER" id="PTHR11177">
    <property type="entry name" value="CHITINASE"/>
    <property type="match status" value="1"/>
</dbReference>
<dbReference type="InterPro" id="IPR050314">
    <property type="entry name" value="Glycosyl_Hydrlase_18"/>
</dbReference>
<dbReference type="Pfam" id="PF00704">
    <property type="entry name" value="Glyco_hydro_18"/>
    <property type="match status" value="1"/>
</dbReference>
<dbReference type="Pfam" id="PF02839">
    <property type="entry name" value="CBM_5_12"/>
    <property type="match status" value="1"/>
</dbReference>
<proteinExistence type="predicted"/>
<evidence type="ECO:0000256" key="3">
    <source>
        <dbReference type="ARBA" id="ARBA00023277"/>
    </source>
</evidence>
<dbReference type="Gene3D" id="2.10.10.20">
    <property type="entry name" value="Carbohydrate-binding module superfamily 5/12"/>
    <property type="match status" value="1"/>
</dbReference>
<evidence type="ECO:0000256" key="4">
    <source>
        <dbReference type="ARBA" id="ARBA00023295"/>
    </source>
</evidence>
<accession>A0A841G6S3</accession>
<feature type="compositionally biased region" description="Low complexity" evidence="6">
    <location>
        <begin position="709"/>
        <end position="739"/>
    </location>
</feature>
<keyword evidence="1 5" id="KW-0378">Hydrolase</keyword>
<evidence type="ECO:0000259" key="7">
    <source>
        <dbReference type="PROSITE" id="PS51910"/>
    </source>
</evidence>
<dbReference type="InterPro" id="IPR009470">
    <property type="entry name" value="Chi_C"/>
</dbReference>
<dbReference type="CDD" id="cd12215">
    <property type="entry name" value="ChiC_BD"/>
    <property type="match status" value="1"/>
</dbReference>
<gene>
    <name evidence="8" type="ORF">HNR73_007668</name>
</gene>
<dbReference type="InterPro" id="IPR001579">
    <property type="entry name" value="Glyco_hydro_18_chit_AS"/>
</dbReference>
<comment type="caution">
    <text evidence="8">The sequence shown here is derived from an EMBL/GenBank/DDBJ whole genome shotgun (WGS) entry which is preliminary data.</text>
</comment>
<dbReference type="GO" id="GO:0005576">
    <property type="term" value="C:extracellular region"/>
    <property type="evidence" value="ECO:0007669"/>
    <property type="project" value="InterPro"/>
</dbReference>
<keyword evidence="2" id="KW-0146">Chitin degradation</keyword>
<dbReference type="PANTHER" id="PTHR11177:SF308">
    <property type="entry name" value="CHITINASE A"/>
    <property type="match status" value="1"/>
</dbReference>
<keyword evidence="2" id="KW-0624">Polysaccharide degradation</keyword>
<dbReference type="InterPro" id="IPR029070">
    <property type="entry name" value="Chitinase_insertion_sf"/>
</dbReference>
<dbReference type="SMART" id="SM00636">
    <property type="entry name" value="Glyco_18"/>
    <property type="match status" value="1"/>
</dbReference>
<feature type="region of interest" description="Disordered" evidence="6">
    <location>
        <begin position="698"/>
        <end position="739"/>
    </location>
</feature>
<evidence type="ECO:0000256" key="6">
    <source>
        <dbReference type="SAM" id="MobiDB-lite"/>
    </source>
</evidence>
<organism evidence="8 9">
    <name type="scientific">Phytomonospora endophytica</name>
    <dbReference type="NCBI Taxonomy" id="714109"/>
    <lineage>
        <taxon>Bacteria</taxon>
        <taxon>Bacillati</taxon>
        <taxon>Actinomycetota</taxon>
        <taxon>Actinomycetes</taxon>
        <taxon>Micromonosporales</taxon>
        <taxon>Micromonosporaceae</taxon>
        <taxon>Phytomonospora</taxon>
    </lineage>
</organism>
<protein>
    <submittedName>
        <fullName evidence="8">Chitinase</fullName>
        <ecNumber evidence="8">3.2.1.14</ecNumber>
    </submittedName>
</protein>
<dbReference type="AlphaFoldDB" id="A0A841G6S3"/>
<dbReference type="GO" id="GO:0008061">
    <property type="term" value="F:chitin binding"/>
    <property type="evidence" value="ECO:0007669"/>
    <property type="project" value="InterPro"/>
</dbReference>
<dbReference type="InterPro" id="IPR017853">
    <property type="entry name" value="GH"/>
</dbReference>
<dbReference type="CDD" id="cd06548">
    <property type="entry name" value="GH18_chitinase"/>
    <property type="match status" value="1"/>
</dbReference>
<feature type="domain" description="GH18" evidence="7">
    <location>
        <begin position="74"/>
        <end position="553"/>
    </location>
</feature>
<dbReference type="Gene3D" id="3.20.20.80">
    <property type="entry name" value="Glycosidases"/>
    <property type="match status" value="1"/>
</dbReference>
<dbReference type="PROSITE" id="PS51910">
    <property type="entry name" value="GH18_2"/>
    <property type="match status" value="1"/>
</dbReference>
<name>A0A841G6S3_9ACTN</name>
<evidence type="ECO:0000313" key="8">
    <source>
        <dbReference type="EMBL" id="MBB6039770.1"/>
    </source>
</evidence>
<dbReference type="InterPro" id="IPR001223">
    <property type="entry name" value="Glyco_hydro18_cat"/>
</dbReference>
<dbReference type="RefSeq" id="WP_184792851.1">
    <property type="nucleotide sequence ID" value="NZ_BONT01000101.1"/>
</dbReference>
<keyword evidence="3" id="KW-0119">Carbohydrate metabolism</keyword>
<dbReference type="InterPro" id="IPR003610">
    <property type="entry name" value="CBM5/12"/>
</dbReference>
<dbReference type="InterPro" id="IPR036573">
    <property type="entry name" value="CBM_sf_5/12"/>
</dbReference>
<dbReference type="SUPFAM" id="SSF54556">
    <property type="entry name" value="Chitinase insertion domain"/>
    <property type="match status" value="1"/>
</dbReference>
<dbReference type="SUPFAM" id="SSF51445">
    <property type="entry name" value="(Trans)glycosidases"/>
    <property type="match status" value="1"/>
</dbReference>